<dbReference type="GO" id="GO:0016746">
    <property type="term" value="F:acyltransferase activity"/>
    <property type="evidence" value="ECO:0007669"/>
    <property type="project" value="UniProtKB-KW"/>
</dbReference>
<proteinExistence type="predicted"/>
<reference evidence="3 4" key="1">
    <citation type="journal article" date="2020" name="ISME J.">
        <title>Comparative genomics reveals insights into cyanobacterial evolution and habitat adaptation.</title>
        <authorList>
            <person name="Chen M.Y."/>
            <person name="Teng W.K."/>
            <person name="Zhao L."/>
            <person name="Hu C.X."/>
            <person name="Zhou Y.K."/>
            <person name="Han B.P."/>
            <person name="Song L.R."/>
            <person name="Shu W.S."/>
        </authorList>
    </citation>
    <scope>NUCLEOTIDE SEQUENCE [LARGE SCALE GENOMIC DNA]</scope>
    <source>
        <strain evidence="3 4">FACHB-1370</strain>
    </source>
</reference>
<keyword evidence="3" id="KW-0012">Acyltransferase</keyword>
<feature type="transmembrane region" description="Helical" evidence="1">
    <location>
        <begin position="83"/>
        <end position="102"/>
    </location>
</feature>
<feature type="domain" description="Acyltransferase 3" evidence="2">
    <location>
        <begin position="15"/>
        <end position="350"/>
    </location>
</feature>
<feature type="transmembrane region" description="Helical" evidence="1">
    <location>
        <begin position="229"/>
        <end position="248"/>
    </location>
</feature>
<keyword evidence="1" id="KW-0812">Transmembrane</keyword>
<dbReference type="PANTHER" id="PTHR23028">
    <property type="entry name" value="ACETYLTRANSFERASE"/>
    <property type="match status" value="1"/>
</dbReference>
<organism evidence="3 4">
    <name type="scientific">Planktothricoides raciborskii FACHB-1370</name>
    <dbReference type="NCBI Taxonomy" id="2949576"/>
    <lineage>
        <taxon>Bacteria</taxon>
        <taxon>Bacillati</taxon>
        <taxon>Cyanobacteriota</taxon>
        <taxon>Cyanophyceae</taxon>
        <taxon>Oscillatoriophycideae</taxon>
        <taxon>Oscillatoriales</taxon>
        <taxon>Oscillatoriaceae</taxon>
        <taxon>Planktothricoides</taxon>
    </lineage>
</organism>
<protein>
    <submittedName>
        <fullName evidence="3">Acyltransferase</fullName>
    </submittedName>
</protein>
<dbReference type="EMBL" id="JACJSK010000032">
    <property type="protein sequence ID" value="MBD2546094.1"/>
    <property type="molecule type" value="Genomic_DNA"/>
</dbReference>
<dbReference type="Proteomes" id="UP000641954">
    <property type="component" value="Unassembled WGS sequence"/>
</dbReference>
<name>A0ABR8EGW2_9CYAN</name>
<keyword evidence="1" id="KW-0472">Membrane</keyword>
<keyword evidence="4" id="KW-1185">Reference proteome</keyword>
<feature type="transmembrane region" description="Helical" evidence="1">
    <location>
        <begin position="131"/>
        <end position="152"/>
    </location>
</feature>
<evidence type="ECO:0000313" key="4">
    <source>
        <dbReference type="Proteomes" id="UP000641954"/>
    </source>
</evidence>
<keyword evidence="1" id="KW-1133">Transmembrane helix</keyword>
<feature type="transmembrane region" description="Helical" evidence="1">
    <location>
        <begin position="289"/>
        <end position="310"/>
    </location>
</feature>
<dbReference type="RefSeq" id="WP_054466980.1">
    <property type="nucleotide sequence ID" value="NZ_JACJSK010000032.1"/>
</dbReference>
<evidence type="ECO:0000259" key="2">
    <source>
        <dbReference type="Pfam" id="PF01757"/>
    </source>
</evidence>
<feature type="transmembrane region" description="Helical" evidence="1">
    <location>
        <begin position="38"/>
        <end position="63"/>
    </location>
</feature>
<feature type="transmembrane region" description="Helical" evidence="1">
    <location>
        <begin position="330"/>
        <end position="354"/>
    </location>
</feature>
<keyword evidence="3" id="KW-0808">Transferase</keyword>
<dbReference type="InterPro" id="IPR002656">
    <property type="entry name" value="Acyl_transf_3_dom"/>
</dbReference>
<comment type="caution">
    <text evidence="3">The sequence shown here is derived from an EMBL/GenBank/DDBJ whole genome shotgun (WGS) entry which is preliminary data.</text>
</comment>
<accession>A0ABR8EGW2</accession>
<dbReference type="Pfam" id="PF01757">
    <property type="entry name" value="Acyl_transf_3"/>
    <property type="match status" value="1"/>
</dbReference>
<dbReference type="PANTHER" id="PTHR23028:SF53">
    <property type="entry name" value="ACYL_TRANSF_3 DOMAIN-CONTAINING PROTEIN"/>
    <property type="match status" value="1"/>
</dbReference>
<evidence type="ECO:0000256" key="1">
    <source>
        <dbReference type="SAM" id="Phobius"/>
    </source>
</evidence>
<sequence>MTNYQKNEPNHNRFKSLDILRAIAVLLVLGRHKFISEVWYIAGWTGVDLFFLLSGFLVGGILFREYKKTGKINFYDFLSRRGIRIYLPFYLLIAVTILYNLICQQPFKLASVGAELFFVQNYFLGLWNHTWYLAVDQHFYVIVLPICLISLCHFSKDKADPFKAIVPLVVAIAILMLLVRIVTEWYIPYTNHYLHHTHLRLDSLSFGVLLAYLHNFHQAKFSQFIQRRMNSILIVSIFFLSPCLVLDLEKSVFMHEIGVTFVDLGFGGLICFLLYWQPHLPKGNPIHKIIEATTDAIAFIGLNSYSIYLWHMPVAKWVVEWIKEISPHKIHFVVEFWLYLFGSILLGIFMAQLIEHPVIKLRDRLYPSRPNQT</sequence>
<feature type="transmembrane region" description="Helical" evidence="1">
    <location>
        <begin position="164"/>
        <end position="187"/>
    </location>
</feature>
<gene>
    <name evidence="3" type="ORF">H6G72_20075</name>
</gene>
<feature type="transmembrane region" description="Helical" evidence="1">
    <location>
        <begin position="254"/>
        <end position="277"/>
    </location>
</feature>
<dbReference type="InterPro" id="IPR050879">
    <property type="entry name" value="Acyltransferase_3"/>
</dbReference>
<evidence type="ECO:0000313" key="3">
    <source>
        <dbReference type="EMBL" id="MBD2546094.1"/>
    </source>
</evidence>